<dbReference type="CDD" id="cd06578">
    <property type="entry name" value="HemD"/>
    <property type="match status" value="1"/>
</dbReference>
<keyword evidence="4 9" id="KW-0456">Lyase</keyword>
<organism evidence="11 12">
    <name type="scientific">Brachybacterium fresconis</name>
    <dbReference type="NCBI Taxonomy" id="173363"/>
    <lineage>
        <taxon>Bacteria</taxon>
        <taxon>Bacillati</taxon>
        <taxon>Actinomycetota</taxon>
        <taxon>Actinomycetes</taxon>
        <taxon>Micrococcales</taxon>
        <taxon>Dermabacteraceae</taxon>
        <taxon>Brachybacterium</taxon>
    </lineage>
</organism>
<evidence type="ECO:0000256" key="4">
    <source>
        <dbReference type="ARBA" id="ARBA00023239"/>
    </source>
</evidence>
<evidence type="ECO:0000259" key="10">
    <source>
        <dbReference type="Pfam" id="PF02602"/>
    </source>
</evidence>
<dbReference type="InterPro" id="IPR003754">
    <property type="entry name" value="4pyrrol_synth_uPrphyn_synth"/>
</dbReference>
<evidence type="ECO:0000256" key="9">
    <source>
        <dbReference type="RuleBase" id="RU366031"/>
    </source>
</evidence>
<comment type="caution">
    <text evidence="11">The sequence shown here is derived from an EMBL/GenBank/DDBJ whole genome shotgun (WGS) entry which is preliminary data.</text>
</comment>
<feature type="domain" description="Tetrapyrrole biosynthesis uroporphyrinogen III synthase" evidence="10">
    <location>
        <begin position="22"/>
        <end position="245"/>
    </location>
</feature>
<evidence type="ECO:0000313" key="11">
    <source>
        <dbReference type="EMBL" id="MBP2408896.1"/>
    </source>
</evidence>
<evidence type="ECO:0000256" key="1">
    <source>
        <dbReference type="ARBA" id="ARBA00004772"/>
    </source>
</evidence>
<keyword evidence="12" id="KW-1185">Reference proteome</keyword>
<evidence type="ECO:0000256" key="2">
    <source>
        <dbReference type="ARBA" id="ARBA00008133"/>
    </source>
</evidence>
<dbReference type="Gene3D" id="3.40.50.10090">
    <property type="match status" value="2"/>
</dbReference>
<keyword evidence="5 9" id="KW-0627">Porphyrin biosynthesis</keyword>
<accession>A0ABS4YJC0</accession>
<comment type="similarity">
    <text evidence="2 9">Belongs to the uroporphyrinogen-III synthase family.</text>
</comment>
<protein>
    <recommendedName>
        <fullName evidence="7 9">Uroporphyrinogen-III synthase</fullName>
        <ecNumber evidence="3 9">4.2.1.75</ecNumber>
    </recommendedName>
</protein>
<sequence>MSAPMPTPPRPVLVTRPAGRADALVTLLQRQGLGVEHRPLVHLTLEGGTELAGACQRLAAGAYTHLVVTSRTTVEALLAASDAGSAPRLVVPATTQVVAVGTGTAEALAAAGAPASLVADGSGAALVGAMPPVADGTGEVLLPASAAASPTVPEGLAAKGYRLEQVIAYRPETVPLPAATADALRRGEYAAIVLTSPMIARAAASVGVHESTAVVTIGAPTDGAARAAGLPAPVQAEAPTDDALVGAVLSALSSRKS</sequence>
<dbReference type="PANTHER" id="PTHR38042">
    <property type="entry name" value="UROPORPHYRINOGEN-III SYNTHASE, CHLOROPLASTIC"/>
    <property type="match status" value="1"/>
</dbReference>
<dbReference type="RefSeq" id="WP_209890012.1">
    <property type="nucleotide sequence ID" value="NZ_BAAAJV010000005.1"/>
</dbReference>
<dbReference type="Proteomes" id="UP000698222">
    <property type="component" value="Unassembled WGS sequence"/>
</dbReference>
<comment type="catalytic activity">
    <reaction evidence="8 9">
        <text>hydroxymethylbilane = uroporphyrinogen III + H2O</text>
        <dbReference type="Rhea" id="RHEA:18965"/>
        <dbReference type="ChEBI" id="CHEBI:15377"/>
        <dbReference type="ChEBI" id="CHEBI:57308"/>
        <dbReference type="ChEBI" id="CHEBI:57845"/>
        <dbReference type="EC" id="4.2.1.75"/>
    </reaction>
</comment>
<dbReference type="InterPro" id="IPR036108">
    <property type="entry name" value="4pyrrol_syn_uPrphyn_synt_sf"/>
</dbReference>
<evidence type="ECO:0000256" key="7">
    <source>
        <dbReference type="ARBA" id="ARBA00040167"/>
    </source>
</evidence>
<dbReference type="Pfam" id="PF02602">
    <property type="entry name" value="HEM4"/>
    <property type="match status" value="1"/>
</dbReference>
<name>A0ABS4YJC0_9MICO</name>
<evidence type="ECO:0000256" key="5">
    <source>
        <dbReference type="ARBA" id="ARBA00023244"/>
    </source>
</evidence>
<evidence type="ECO:0000256" key="3">
    <source>
        <dbReference type="ARBA" id="ARBA00013109"/>
    </source>
</evidence>
<proteinExistence type="inferred from homology"/>
<dbReference type="EC" id="4.2.1.75" evidence="3 9"/>
<comment type="function">
    <text evidence="6 9">Catalyzes cyclization of the linear tetrapyrrole, hydroxymethylbilane, to the macrocyclic uroporphyrinogen III.</text>
</comment>
<dbReference type="InterPro" id="IPR039793">
    <property type="entry name" value="UROS/Hem4"/>
</dbReference>
<evidence type="ECO:0000256" key="8">
    <source>
        <dbReference type="ARBA" id="ARBA00048617"/>
    </source>
</evidence>
<reference evidence="11 12" key="1">
    <citation type="submission" date="2021-03" db="EMBL/GenBank/DDBJ databases">
        <title>Sequencing the genomes of 1000 actinobacteria strains.</title>
        <authorList>
            <person name="Klenk H.-P."/>
        </authorList>
    </citation>
    <scope>NUCLEOTIDE SEQUENCE [LARGE SCALE GENOMIC DNA]</scope>
    <source>
        <strain evidence="11 12">DSM 14564</strain>
    </source>
</reference>
<dbReference type="SUPFAM" id="SSF69618">
    <property type="entry name" value="HemD-like"/>
    <property type="match status" value="1"/>
</dbReference>
<dbReference type="PANTHER" id="PTHR38042:SF1">
    <property type="entry name" value="UROPORPHYRINOGEN-III SYNTHASE, CHLOROPLASTIC"/>
    <property type="match status" value="1"/>
</dbReference>
<comment type="pathway">
    <text evidence="1 9">Porphyrin-containing compound metabolism; protoporphyrin-IX biosynthesis; coproporphyrinogen-III from 5-aminolevulinate: step 3/4.</text>
</comment>
<dbReference type="EMBL" id="JAGIOC010000001">
    <property type="protein sequence ID" value="MBP2408896.1"/>
    <property type="molecule type" value="Genomic_DNA"/>
</dbReference>
<gene>
    <name evidence="11" type="ORF">JOF44_001799</name>
</gene>
<evidence type="ECO:0000313" key="12">
    <source>
        <dbReference type="Proteomes" id="UP000698222"/>
    </source>
</evidence>
<evidence type="ECO:0000256" key="6">
    <source>
        <dbReference type="ARBA" id="ARBA00037589"/>
    </source>
</evidence>